<comment type="caution">
    <text evidence="1">The sequence shown here is derived from an EMBL/GenBank/DDBJ whole genome shotgun (WGS) entry which is preliminary data.</text>
</comment>
<keyword evidence="2" id="KW-1185">Reference proteome</keyword>
<dbReference type="SUPFAM" id="SSF58104">
    <property type="entry name" value="Methyl-accepting chemotaxis protein (MCP) signaling domain"/>
    <property type="match status" value="1"/>
</dbReference>
<dbReference type="EMBL" id="JAALFE010000012">
    <property type="protein sequence ID" value="NGQ91809.1"/>
    <property type="molecule type" value="Genomic_DNA"/>
</dbReference>
<sequence>MTAGRMGAGMATGGADALQPVLRITEDSFVAAGDALARGIDILHATEAQFARLDQGLGDAAGAELGRLITRTFGNVATIRADFDGFLAHSDALRGAVRAVRMEVADLDRVVRTISNVSINARIQGNGLVPPRPQVNSFIERLAAMSQEAEAILQEVKEAMVGIGHDTGAMEAALQDLRQELLLHVLPTLSRFAAIAQRVQDGRAEMARTSGELAARMKAIFAEVSRLVMALQSGDATRQRLERVQEVLGEAEAAGAEPGLEAVLVDLARALAEAARTEGDGEVAVSVAALEAVQARADQAMAAARQVYLAQAGVGQAGGGSDAEGLEASLARVQRHLAAMRGRAEALGGRLDVILKHEATIRQIAQSVRLSGLNAVLICAKLGEEGRSLRELAQWLRTLTDESDAIVQRLQGDLAQTRSCAEAAGQAGVDHLEASLAVFIGDAGALNAAMGRITALVAEAAQGFDAAGRELPMRLGQAAARLGEFRAALGDVAALGGVLGLRRLMLADPALPLPEGGAGAAVLARLRARCTMQAEREILDRVTAAGRGAAVQAMPPAPVAVAAAATDEDLLDDILF</sequence>
<dbReference type="AlphaFoldDB" id="A0A6M1TNX6"/>
<name>A0A6M1TNX6_9RHOB</name>
<protein>
    <recommendedName>
        <fullName evidence="3">Methyl-accepting chemotaxis protein</fullName>
    </recommendedName>
</protein>
<proteinExistence type="predicted"/>
<dbReference type="Proteomes" id="UP000474758">
    <property type="component" value="Unassembled WGS sequence"/>
</dbReference>
<evidence type="ECO:0008006" key="3">
    <source>
        <dbReference type="Google" id="ProtNLM"/>
    </source>
</evidence>
<dbReference type="RefSeq" id="WP_165050767.1">
    <property type="nucleotide sequence ID" value="NZ_JAALFE010000012.1"/>
</dbReference>
<gene>
    <name evidence="1" type="ORF">G5V65_12965</name>
</gene>
<evidence type="ECO:0000313" key="2">
    <source>
        <dbReference type="Proteomes" id="UP000474758"/>
    </source>
</evidence>
<organism evidence="1 2">
    <name type="scientific">Paragemmobacter kunshanensis</name>
    <dbReference type="NCBI Taxonomy" id="2583234"/>
    <lineage>
        <taxon>Bacteria</taxon>
        <taxon>Pseudomonadati</taxon>
        <taxon>Pseudomonadota</taxon>
        <taxon>Alphaproteobacteria</taxon>
        <taxon>Rhodobacterales</taxon>
        <taxon>Paracoccaceae</taxon>
        <taxon>Paragemmobacter</taxon>
    </lineage>
</organism>
<accession>A0A6M1TNX6</accession>
<reference evidence="1 2" key="1">
    <citation type="submission" date="2020-02" db="EMBL/GenBank/DDBJ databases">
        <title>Rhodobacter translucens sp. nov., a novel bacterium isolated from activated sludge.</title>
        <authorList>
            <person name="Liu J."/>
        </authorList>
    </citation>
    <scope>NUCLEOTIDE SEQUENCE [LARGE SCALE GENOMIC DNA]</scope>
    <source>
        <strain evidence="1 2">HX-7-19</strain>
    </source>
</reference>
<evidence type="ECO:0000313" key="1">
    <source>
        <dbReference type="EMBL" id="NGQ91809.1"/>
    </source>
</evidence>